<evidence type="ECO:0000256" key="8">
    <source>
        <dbReference type="SAM" id="Phobius"/>
    </source>
</evidence>
<feature type="transmembrane region" description="Helical" evidence="8">
    <location>
        <begin position="191"/>
        <end position="220"/>
    </location>
</feature>
<dbReference type="AlphaFoldDB" id="A0A0R2DIS9"/>
<evidence type="ECO:0000256" key="2">
    <source>
        <dbReference type="ARBA" id="ARBA00022448"/>
    </source>
</evidence>
<gene>
    <name evidence="10" type="ORF">FC86_GL000528</name>
</gene>
<comment type="subcellular location">
    <subcellularLocation>
        <location evidence="1">Cell membrane</location>
        <topology evidence="1">Multi-pass membrane protein</topology>
    </subcellularLocation>
</comment>
<dbReference type="GO" id="GO:0009401">
    <property type="term" value="P:phosphoenolpyruvate-dependent sugar phosphotransferase system"/>
    <property type="evidence" value="ECO:0007669"/>
    <property type="project" value="InterPro"/>
</dbReference>
<feature type="transmembrane region" description="Helical" evidence="8">
    <location>
        <begin position="158"/>
        <end position="179"/>
    </location>
</feature>
<dbReference type="RefSeq" id="WP_056974751.1">
    <property type="nucleotide sequence ID" value="NZ_AYZL01000019.1"/>
</dbReference>
<reference evidence="10 11" key="1">
    <citation type="journal article" date="2015" name="Genome Announc.">
        <title>Expanding the biotechnology potential of lactobacilli through comparative genomics of 213 strains and associated genera.</title>
        <authorList>
            <person name="Sun Z."/>
            <person name="Harris H.M."/>
            <person name="McCann A."/>
            <person name="Guo C."/>
            <person name="Argimon S."/>
            <person name="Zhang W."/>
            <person name="Yang X."/>
            <person name="Jeffery I.B."/>
            <person name="Cooney J.C."/>
            <person name="Kagawa T.F."/>
            <person name="Liu W."/>
            <person name="Song Y."/>
            <person name="Salvetti E."/>
            <person name="Wrobel A."/>
            <person name="Rasinkangas P."/>
            <person name="Parkhill J."/>
            <person name="Rea M.C."/>
            <person name="O'Sullivan O."/>
            <person name="Ritari J."/>
            <person name="Douillard F.P."/>
            <person name="Paul Ross R."/>
            <person name="Yang R."/>
            <person name="Briner A.E."/>
            <person name="Felis G.E."/>
            <person name="de Vos W.M."/>
            <person name="Barrangou R."/>
            <person name="Klaenhammer T.R."/>
            <person name="Caufield P.W."/>
            <person name="Cui Y."/>
            <person name="Zhang H."/>
            <person name="O'Toole P.W."/>
        </authorList>
    </citation>
    <scope>NUCLEOTIDE SEQUENCE [LARGE SCALE GENOMIC DNA]</scope>
    <source>
        <strain evidence="10 11">DSM 23037</strain>
    </source>
</reference>
<proteinExistence type="predicted"/>
<evidence type="ECO:0000256" key="4">
    <source>
        <dbReference type="ARBA" id="ARBA00022597"/>
    </source>
</evidence>
<keyword evidence="5 8" id="KW-0812">Transmembrane</keyword>
<keyword evidence="2" id="KW-0813">Transport</keyword>
<evidence type="ECO:0000256" key="3">
    <source>
        <dbReference type="ARBA" id="ARBA00022475"/>
    </source>
</evidence>
<feature type="transmembrane region" description="Helical" evidence="8">
    <location>
        <begin position="273"/>
        <end position="293"/>
    </location>
</feature>
<keyword evidence="3" id="KW-1003">Cell membrane</keyword>
<dbReference type="PATRIC" id="fig|1423744.4.peg.544"/>
<name>A0A0R2DIS9_9LACO</name>
<feature type="transmembrane region" description="Helical" evidence="8">
    <location>
        <begin position="117"/>
        <end position="138"/>
    </location>
</feature>
<dbReference type="Proteomes" id="UP000051378">
    <property type="component" value="Unassembled WGS sequence"/>
</dbReference>
<dbReference type="GO" id="GO:0008982">
    <property type="term" value="F:protein-N(PI)-phosphohistidine-sugar phosphotransferase activity"/>
    <property type="evidence" value="ECO:0007669"/>
    <property type="project" value="InterPro"/>
</dbReference>
<evidence type="ECO:0000259" key="9">
    <source>
        <dbReference type="Pfam" id="PF13303"/>
    </source>
</evidence>
<feature type="domain" description="Phosphotransferase system EIIC" evidence="9">
    <location>
        <begin position="18"/>
        <end position="356"/>
    </location>
</feature>
<dbReference type="STRING" id="1423744.FC86_GL000528"/>
<protein>
    <submittedName>
        <fullName evidence="10">Integral membrane protein</fullName>
    </submittedName>
</protein>
<accession>A0A0R2DIS9</accession>
<dbReference type="Pfam" id="PF13303">
    <property type="entry name" value="PTS_EIIC_2"/>
    <property type="match status" value="1"/>
</dbReference>
<evidence type="ECO:0000256" key="1">
    <source>
        <dbReference type="ARBA" id="ARBA00004651"/>
    </source>
</evidence>
<keyword evidence="7 8" id="KW-0472">Membrane</keyword>
<evidence type="ECO:0000313" key="11">
    <source>
        <dbReference type="Proteomes" id="UP000051378"/>
    </source>
</evidence>
<evidence type="ECO:0000256" key="7">
    <source>
        <dbReference type="ARBA" id="ARBA00023136"/>
    </source>
</evidence>
<comment type="caution">
    <text evidence="10">The sequence shown here is derived from an EMBL/GenBank/DDBJ whole genome shotgun (WGS) entry which is preliminary data.</text>
</comment>
<dbReference type="GO" id="GO:0005886">
    <property type="term" value="C:plasma membrane"/>
    <property type="evidence" value="ECO:0007669"/>
    <property type="project" value="UniProtKB-SubCell"/>
</dbReference>
<feature type="transmembrane region" description="Helical" evidence="8">
    <location>
        <begin position="76"/>
        <end position="96"/>
    </location>
</feature>
<evidence type="ECO:0000256" key="5">
    <source>
        <dbReference type="ARBA" id="ARBA00022692"/>
    </source>
</evidence>
<feature type="transmembrane region" description="Helical" evidence="8">
    <location>
        <begin position="322"/>
        <end position="341"/>
    </location>
</feature>
<evidence type="ECO:0000256" key="6">
    <source>
        <dbReference type="ARBA" id="ARBA00022989"/>
    </source>
</evidence>
<sequence length="360" mass="37107">MKENTANQAKKPMDYVYQVSAGVSNAILVCLGIGLLLQSIGKMTNVQALYQIGTISQVLLGPAIGVAIAACLNSNTLVIFSAMISSTIGANSVFFSEGGMNAMTATGHHMSLASNSTMFTSGQPISAVAAGLIAALVGNYLTGKTPLDMMLVPLSATVVGTISGLVLAAVTTPALVWMSKFIYDSVTINPVVGSIAVAVVWAIFMMTPASSAALAIAIMLDPVSSGAALIGTTAQFVGYTVMSFNQNNLGANIAQGLITPKVQFANLLANPRLAIPPMIAAIICAPIATVAFGFTTTPQLAGLGLTSLIAPINLASTNLNALMVYIGVGMVLPAIISYVVYKLQLAIKWVEHGQLKLKIV</sequence>
<feature type="transmembrane region" description="Helical" evidence="8">
    <location>
        <begin position="15"/>
        <end position="37"/>
    </location>
</feature>
<feature type="transmembrane region" description="Helical" evidence="8">
    <location>
        <begin position="49"/>
        <end position="70"/>
    </location>
</feature>
<keyword evidence="4" id="KW-0762">Sugar transport</keyword>
<keyword evidence="11" id="KW-1185">Reference proteome</keyword>
<dbReference type="InterPro" id="IPR003352">
    <property type="entry name" value="PTS_EIIC"/>
</dbReference>
<organism evidence="10 11">
    <name type="scientific">Holzapfeliella floricola DSM 23037 = JCM 16512</name>
    <dbReference type="NCBI Taxonomy" id="1423744"/>
    <lineage>
        <taxon>Bacteria</taxon>
        <taxon>Bacillati</taxon>
        <taxon>Bacillota</taxon>
        <taxon>Bacilli</taxon>
        <taxon>Lactobacillales</taxon>
        <taxon>Lactobacillaceae</taxon>
        <taxon>Holzapfeliella</taxon>
    </lineage>
</organism>
<dbReference type="EMBL" id="AYZL01000019">
    <property type="protein sequence ID" value="KRN04000.1"/>
    <property type="molecule type" value="Genomic_DNA"/>
</dbReference>
<keyword evidence="6 8" id="KW-1133">Transmembrane helix</keyword>
<dbReference type="OrthoDB" id="396983at2"/>
<evidence type="ECO:0000313" key="10">
    <source>
        <dbReference type="EMBL" id="KRN04000.1"/>
    </source>
</evidence>